<dbReference type="WBParaSite" id="TCONS_00002459.p1">
    <property type="protein sequence ID" value="TCONS_00002459.p1"/>
    <property type="gene ID" value="XLOC_002306"/>
</dbReference>
<dbReference type="InterPro" id="IPR007863">
    <property type="entry name" value="Peptidase_M16_C"/>
</dbReference>
<evidence type="ECO:0000256" key="6">
    <source>
        <dbReference type="ARBA" id="ARBA00023049"/>
    </source>
</evidence>
<dbReference type="InterPro" id="IPR032632">
    <property type="entry name" value="Peptidase_M16_M"/>
</dbReference>
<dbReference type="InterPro" id="IPR011765">
    <property type="entry name" value="Pept_M16_N"/>
</dbReference>
<dbReference type="FunFam" id="3.30.830.10:FF:000004">
    <property type="entry name" value="Putative insulin-degrading enzyme"/>
    <property type="match status" value="1"/>
</dbReference>
<dbReference type="SUPFAM" id="SSF63411">
    <property type="entry name" value="LuxS/MPP-like metallohydrolase"/>
    <property type="match status" value="4"/>
</dbReference>
<evidence type="ECO:0000256" key="4">
    <source>
        <dbReference type="ARBA" id="ARBA00022801"/>
    </source>
</evidence>
<comment type="similarity">
    <text evidence="1 7">Belongs to the peptidase M16 family.</text>
</comment>
<dbReference type="PANTHER" id="PTHR43690:SF18">
    <property type="entry name" value="INSULIN-DEGRADING ENZYME-RELATED"/>
    <property type="match status" value="1"/>
</dbReference>
<protein>
    <submittedName>
        <fullName evidence="13 14">Insulin-degrading enzyme</fullName>
    </submittedName>
</protein>
<evidence type="ECO:0000256" key="3">
    <source>
        <dbReference type="ARBA" id="ARBA00022723"/>
    </source>
</evidence>
<organism evidence="13">
    <name type="scientific">Strongyloides stercoralis</name>
    <name type="common">Threadworm</name>
    <dbReference type="NCBI Taxonomy" id="6248"/>
    <lineage>
        <taxon>Eukaryota</taxon>
        <taxon>Metazoa</taxon>
        <taxon>Ecdysozoa</taxon>
        <taxon>Nematoda</taxon>
        <taxon>Chromadorea</taxon>
        <taxon>Rhabditida</taxon>
        <taxon>Tylenchina</taxon>
        <taxon>Panagrolaimomorpha</taxon>
        <taxon>Strongyloidoidea</taxon>
        <taxon>Strongyloididae</taxon>
        <taxon>Strongyloides</taxon>
    </lineage>
</organism>
<dbReference type="Proteomes" id="UP000035681">
    <property type="component" value="Unplaced"/>
</dbReference>
<dbReference type="GO" id="GO:0051603">
    <property type="term" value="P:proteolysis involved in protein catabolic process"/>
    <property type="evidence" value="ECO:0007669"/>
    <property type="project" value="TreeGrafter"/>
</dbReference>
<accession>A0A0K0EQW9</accession>
<evidence type="ECO:0000259" key="8">
    <source>
        <dbReference type="Pfam" id="PF00675"/>
    </source>
</evidence>
<evidence type="ECO:0000313" key="14">
    <source>
        <dbReference type="WBParaSite" id="TCONS_00002459.p1"/>
    </source>
</evidence>
<dbReference type="Pfam" id="PF16187">
    <property type="entry name" value="Peptidase_M16_M"/>
    <property type="match status" value="1"/>
</dbReference>
<dbReference type="Pfam" id="PF05193">
    <property type="entry name" value="Peptidase_M16_C"/>
    <property type="match status" value="1"/>
</dbReference>
<evidence type="ECO:0000259" key="10">
    <source>
        <dbReference type="Pfam" id="PF16187"/>
    </source>
</evidence>
<reference evidence="13" key="1">
    <citation type="submission" date="2015-08" db="UniProtKB">
        <authorList>
            <consortium name="WormBaseParasite"/>
        </authorList>
    </citation>
    <scope>IDENTIFICATION</scope>
</reference>
<dbReference type="Pfam" id="PF22456">
    <property type="entry name" value="PqqF-like_C_4"/>
    <property type="match status" value="1"/>
</dbReference>
<evidence type="ECO:0000256" key="5">
    <source>
        <dbReference type="ARBA" id="ARBA00022833"/>
    </source>
</evidence>
<evidence type="ECO:0000313" key="12">
    <source>
        <dbReference type="Proteomes" id="UP000035681"/>
    </source>
</evidence>
<dbReference type="AlphaFoldDB" id="A0A0K0EQW9"/>
<dbReference type="GO" id="GO:0004222">
    <property type="term" value="F:metalloendopeptidase activity"/>
    <property type="evidence" value="ECO:0007669"/>
    <property type="project" value="InterPro"/>
</dbReference>
<name>A0A0K0EQW9_STRER</name>
<keyword evidence="3" id="KW-0479">Metal-binding</keyword>
<evidence type="ECO:0000256" key="7">
    <source>
        <dbReference type="RuleBase" id="RU004447"/>
    </source>
</evidence>
<proteinExistence type="inferred from homology"/>
<keyword evidence="6" id="KW-0482">Metalloprotease</keyword>
<dbReference type="PROSITE" id="PS00143">
    <property type="entry name" value="INSULINASE"/>
    <property type="match status" value="1"/>
</dbReference>
<evidence type="ECO:0000259" key="11">
    <source>
        <dbReference type="Pfam" id="PF22456"/>
    </source>
</evidence>
<sequence length="1021" mass="117724">MLQRFGLLSTVKRLTFGETIKESLLYKRRAASIFVTQRMMLSSIPNSAEKSQIVKRYNNITKSEGDKREYRGLEFKNQIKILLVHDPECDKAAAALDVNVGYLMDPREYPGIAHFCEHMLFLGTEKYPVENDYSKFISSHGGVCNAYTDTDHTNYHFEVGPSDLDGALDRFSQFFLFPLFTPSATEREVNAVDSEHRNNLKTDSWRFVQIERSLSKPGGDYTRFCTGNKVTLLDKALENGISLRDELLKFHDKYYSANLMTFCVVGKNTLDELEEMIVQKDFGKIVNKNVPSKTWNIKEFFGKAETGIKFEIVPIKDIQRISLKFPQNDFSSDYKHLPNDYISHLLGHEGKGSILQELRQRGWATGLSAGSRSISKGTEMFCVDITLTNEGLDHTDEILKIFFNYIGVLKREGPQEWIYDENEKISRTRFRFKDRESPMSYATNLSLKLQTFPMEDILTAKWLSESFDPTKIKQVLSGLTPENMIYSVIAQKFSGKPNAEKEIIYGTEYTKEKLSSEFIEELKKAECNSQEFLYLPEPNRYISTSFDLVERETPEIIYPRIIGEDKFKRIWFKQDNEFNLPKCNLVLSIHSPVGIASPTNVILSNIYMTSFGIDTAADLYASELAGYTTKHSVQNFGFFTQFKGYNEKIGIVAKDTIEKLINYIPNEKNFKVVHESTIRSLKNFYQNQPYALAMHYTSHLLNTSNWSKKQLLSVAEDVTFNDVIEFIPQFWKSYCLEFFYHGNITEKESLDICESISKTIAIKYPKSRPLFANEIVTTKEYKLPENNEVVYRHFQDTHDNNGMHIVFQCGKLDILSSAKSSVIAQMLEEPCYNELRTQKQLGYVVHLGKRTANGSYGMQIIIQGNKDFDVMKESVEEFLANFRKKLETMTKEEFDKYITAQIVKISEKAKTMYEKGLRYYEVICDGTYHFDRREDIISELRNLTKEDIINYWDDTIAIDAPKRKKLTTIVYKKGTSKDLVYNQSKDENISEIKSAESFKSSSDLYGSPQPVIDVQPLGLPY</sequence>
<dbReference type="FunFam" id="3.30.830.10:FF:000005">
    <property type="entry name" value="nardilysin isoform X1"/>
    <property type="match status" value="1"/>
</dbReference>
<dbReference type="InterPro" id="IPR001431">
    <property type="entry name" value="Pept_M16_Zn_BS"/>
</dbReference>
<evidence type="ECO:0000256" key="1">
    <source>
        <dbReference type="ARBA" id="ARBA00007261"/>
    </source>
</evidence>
<dbReference type="GO" id="GO:0043171">
    <property type="term" value="P:peptide catabolic process"/>
    <property type="evidence" value="ECO:0007669"/>
    <property type="project" value="TreeGrafter"/>
</dbReference>
<keyword evidence="4" id="KW-0378">Hydrolase</keyword>
<dbReference type="GO" id="GO:0005829">
    <property type="term" value="C:cytosol"/>
    <property type="evidence" value="ECO:0007669"/>
    <property type="project" value="TreeGrafter"/>
</dbReference>
<evidence type="ECO:0000259" key="9">
    <source>
        <dbReference type="Pfam" id="PF05193"/>
    </source>
</evidence>
<dbReference type="GO" id="GO:0046872">
    <property type="term" value="F:metal ion binding"/>
    <property type="evidence" value="ECO:0007669"/>
    <property type="project" value="UniProtKB-KW"/>
</dbReference>
<feature type="domain" description="Coenzyme PQQ synthesis protein F-like C-terminal lobe" evidence="11">
    <location>
        <begin position="823"/>
        <end position="918"/>
    </location>
</feature>
<keyword evidence="12" id="KW-1185">Reference proteome</keyword>
<dbReference type="Pfam" id="PF00675">
    <property type="entry name" value="Peptidase_M16"/>
    <property type="match status" value="1"/>
</dbReference>
<dbReference type="InterPro" id="IPR050626">
    <property type="entry name" value="Peptidase_M16"/>
</dbReference>
<feature type="domain" description="Peptidase M16 C-terminal" evidence="9">
    <location>
        <begin position="244"/>
        <end position="421"/>
    </location>
</feature>
<keyword evidence="5" id="KW-0862">Zinc</keyword>
<dbReference type="WBParaSite" id="SSTP_0001185000.1">
    <property type="protein sequence ID" value="SSTP_0001185000.1"/>
    <property type="gene ID" value="SSTP_0001185000"/>
</dbReference>
<dbReference type="STRING" id="6248.A0A0K0EQW9"/>
<keyword evidence="2" id="KW-0645">Protease</keyword>
<dbReference type="Gene3D" id="3.30.830.10">
    <property type="entry name" value="Metalloenzyme, LuxS/M16 peptidase-like"/>
    <property type="match status" value="4"/>
</dbReference>
<feature type="domain" description="Peptidase M16 N-terminal" evidence="8">
    <location>
        <begin position="81"/>
        <end position="218"/>
    </location>
</feature>
<dbReference type="InterPro" id="IPR011249">
    <property type="entry name" value="Metalloenz_LuxS/M16"/>
</dbReference>
<dbReference type="PANTHER" id="PTHR43690">
    <property type="entry name" value="NARDILYSIN"/>
    <property type="match status" value="1"/>
</dbReference>
<feature type="domain" description="Peptidase M16 middle/third" evidence="10">
    <location>
        <begin position="430"/>
        <end position="713"/>
    </location>
</feature>
<evidence type="ECO:0000313" key="13">
    <source>
        <dbReference type="WBParaSite" id="SSTP_0001185000.1"/>
    </source>
</evidence>
<dbReference type="InterPro" id="IPR054734">
    <property type="entry name" value="PqqF-like_C_4"/>
</dbReference>
<evidence type="ECO:0000256" key="2">
    <source>
        <dbReference type="ARBA" id="ARBA00022670"/>
    </source>
</evidence>
<dbReference type="GO" id="GO:0005739">
    <property type="term" value="C:mitochondrion"/>
    <property type="evidence" value="ECO:0007669"/>
    <property type="project" value="TreeGrafter"/>
</dbReference>